<evidence type="ECO:0000313" key="2">
    <source>
        <dbReference type="EMBL" id="ADG97060.1"/>
    </source>
</evidence>
<gene>
    <name evidence="2" type="ordered locus">Srot_0578</name>
</gene>
<keyword evidence="3" id="KW-1185">Reference proteome</keyword>
<dbReference type="OrthoDB" id="3381577at2"/>
<dbReference type="AlphaFoldDB" id="D6ZCL8"/>
<dbReference type="EMBL" id="CP001958">
    <property type="protein sequence ID" value="ADG97060.1"/>
    <property type="molecule type" value="Genomic_DNA"/>
</dbReference>
<organism evidence="2 3">
    <name type="scientific">Segniliparus rotundus (strain ATCC BAA-972 / CDC 1076 / CIP 108378 / DSM 44985 / JCM 13578)</name>
    <dbReference type="NCBI Taxonomy" id="640132"/>
    <lineage>
        <taxon>Bacteria</taxon>
        <taxon>Bacillati</taxon>
        <taxon>Actinomycetota</taxon>
        <taxon>Actinomycetes</taxon>
        <taxon>Mycobacteriales</taxon>
        <taxon>Segniliparaceae</taxon>
        <taxon>Segniliparus</taxon>
    </lineage>
</organism>
<dbReference type="KEGG" id="srt:Srot_0578"/>
<feature type="region of interest" description="Disordered" evidence="1">
    <location>
        <begin position="1"/>
        <end position="33"/>
    </location>
</feature>
<name>D6ZCL8_SEGRD</name>
<evidence type="ECO:0008006" key="4">
    <source>
        <dbReference type="Google" id="ProtNLM"/>
    </source>
</evidence>
<evidence type="ECO:0000313" key="3">
    <source>
        <dbReference type="Proteomes" id="UP000002247"/>
    </source>
</evidence>
<proteinExistence type="predicted"/>
<dbReference type="HOGENOM" id="CLU_133073_0_0_11"/>
<protein>
    <recommendedName>
        <fullName evidence="4">ATP/GTP-binding protein</fullName>
    </recommendedName>
</protein>
<dbReference type="Proteomes" id="UP000002247">
    <property type="component" value="Chromosome"/>
</dbReference>
<accession>D6ZCL8</accession>
<evidence type="ECO:0000256" key="1">
    <source>
        <dbReference type="SAM" id="MobiDB-lite"/>
    </source>
</evidence>
<reference evidence="2 3" key="1">
    <citation type="journal article" date="2010" name="Stand. Genomic Sci.">
        <title>Complete genome sequence of Segniliparus rotundus type strain (CDC 1076).</title>
        <authorList>
            <person name="Sikorski J."/>
            <person name="Lapidus A."/>
            <person name="Copeland A."/>
            <person name="Misra M."/>
            <person name="Glavina Del Rio T."/>
            <person name="Nolan M."/>
            <person name="Lucas S."/>
            <person name="Chen F."/>
            <person name="Tice H."/>
            <person name="Cheng J.F."/>
            <person name="Jando M."/>
            <person name="Schneider S."/>
            <person name="Bruce D."/>
            <person name="Goodwin L."/>
            <person name="Pitluck S."/>
            <person name="Liolios K."/>
            <person name="Mikhailova N."/>
            <person name="Pati A."/>
            <person name="Ivanova N."/>
            <person name="Mavromatis K."/>
            <person name="Chen A."/>
            <person name="Palaniappan K."/>
            <person name="Chertkov O."/>
            <person name="Land M."/>
            <person name="Hauser L."/>
            <person name="Chang Y.J."/>
            <person name="Jeffries C.D."/>
            <person name="Brettin T."/>
            <person name="Detter J.C."/>
            <person name="Han C."/>
            <person name="Rohde M."/>
            <person name="Goker M."/>
            <person name="Bristow J."/>
            <person name="Eisen J.A."/>
            <person name="Markowitz V."/>
            <person name="Hugenholtz P."/>
            <person name="Kyrpides N.C."/>
            <person name="Klenk H.P."/>
        </authorList>
    </citation>
    <scope>NUCLEOTIDE SEQUENCE [LARGE SCALE GENOMIC DNA]</scope>
    <source>
        <strain evidence="3">ATCC BAA-972 / CDC 1076 / CIP 108378 / DSM 44985 / JCM 13578</strain>
    </source>
</reference>
<feature type="compositionally biased region" description="Basic and acidic residues" evidence="1">
    <location>
        <begin position="1"/>
        <end position="12"/>
    </location>
</feature>
<dbReference type="STRING" id="640132.Srot_0578"/>
<dbReference type="RefSeq" id="WP_013137516.1">
    <property type="nucleotide sequence ID" value="NC_014168.1"/>
</dbReference>
<sequence>MPRRKPNAEPRKGRAPAPRPGPPSFRFATSEAGPDGEEEYVVVAVPGAKAVKAYRCPGCDHEIGVGEPHVVAWPAFDASAGERRHWHRSCWQARGRRAPSRRR</sequence>